<sequence length="98" mass="10606">MNGARQPGSRPVDELRAARMVAAALSRSNDVFRAAYQEMVSDPWRDGELDPTLNVVRELVSNVAHALRNEFGSEAEAIIQALVASLTHESESESEPGG</sequence>
<reference evidence="1" key="1">
    <citation type="journal article" date="2014" name="Int. J. Syst. Evol. Microbiol.">
        <title>Complete genome sequence of Corynebacterium casei LMG S-19264T (=DSM 44701T), isolated from a smear-ripened cheese.</title>
        <authorList>
            <consortium name="US DOE Joint Genome Institute (JGI-PGF)"/>
            <person name="Walter F."/>
            <person name="Albersmeier A."/>
            <person name="Kalinowski J."/>
            <person name="Ruckert C."/>
        </authorList>
    </citation>
    <scope>NUCLEOTIDE SEQUENCE</scope>
    <source>
        <strain evidence="1">VKM Ac-1447</strain>
    </source>
</reference>
<accession>A0A9W6HFP1</accession>
<keyword evidence="2" id="KW-1185">Reference proteome</keyword>
<name>A0A9W6HFP1_9MICO</name>
<proteinExistence type="predicted"/>
<protein>
    <submittedName>
        <fullName evidence="1">Uncharacterized protein</fullName>
    </submittedName>
</protein>
<dbReference type="Proteomes" id="UP001142317">
    <property type="component" value="Unassembled WGS sequence"/>
</dbReference>
<gene>
    <name evidence="1" type="ORF">GCM10017586_14420</name>
</gene>
<dbReference type="AlphaFoldDB" id="A0A9W6HFP1"/>
<evidence type="ECO:0000313" key="2">
    <source>
        <dbReference type="Proteomes" id="UP001142317"/>
    </source>
</evidence>
<organism evidence="1 2">
    <name type="scientific">Microbacterium imperiale</name>
    <dbReference type="NCBI Taxonomy" id="33884"/>
    <lineage>
        <taxon>Bacteria</taxon>
        <taxon>Bacillati</taxon>
        <taxon>Actinomycetota</taxon>
        <taxon>Actinomycetes</taxon>
        <taxon>Micrococcales</taxon>
        <taxon>Microbacteriaceae</taxon>
        <taxon>Microbacterium</taxon>
    </lineage>
</organism>
<reference evidence="1" key="2">
    <citation type="submission" date="2023-01" db="EMBL/GenBank/DDBJ databases">
        <authorList>
            <person name="Sun Q."/>
            <person name="Evtushenko L."/>
        </authorList>
    </citation>
    <scope>NUCLEOTIDE SEQUENCE</scope>
    <source>
        <strain evidence="1">VKM Ac-1447</strain>
    </source>
</reference>
<evidence type="ECO:0000313" key="1">
    <source>
        <dbReference type="EMBL" id="GLJ79760.1"/>
    </source>
</evidence>
<comment type="caution">
    <text evidence="1">The sequence shown here is derived from an EMBL/GenBank/DDBJ whole genome shotgun (WGS) entry which is preliminary data.</text>
</comment>
<dbReference type="EMBL" id="BSEO01000005">
    <property type="protein sequence ID" value="GLJ79760.1"/>
    <property type="molecule type" value="Genomic_DNA"/>
</dbReference>